<evidence type="ECO:0000256" key="5">
    <source>
        <dbReference type="PROSITE-ProRule" id="PRU00108"/>
    </source>
</evidence>
<dbReference type="SUPFAM" id="SSF46689">
    <property type="entry name" value="Homeodomain-like"/>
    <property type="match status" value="1"/>
</dbReference>
<feature type="signal peptide" evidence="7">
    <location>
        <begin position="1"/>
        <end position="21"/>
    </location>
</feature>
<dbReference type="Gene3D" id="1.10.10.60">
    <property type="entry name" value="Homeodomain-like"/>
    <property type="match status" value="1"/>
</dbReference>
<reference evidence="9" key="1">
    <citation type="journal article" date="2020" name="Ecol. Evol.">
        <title>Genome structure and content of the rice root-knot nematode (Meloidogyne graminicola).</title>
        <authorList>
            <person name="Phan N.T."/>
            <person name="Danchin E.G.J."/>
            <person name="Klopp C."/>
            <person name="Perfus-Barbeoch L."/>
            <person name="Kozlowski D.K."/>
            <person name="Koutsovoulos G.D."/>
            <person name="Lopez-Roques C."/>
            <person name="Bouchez O."/>
            <person name="Zahm M."/>
            <person name="Besnard G."/>
            <person name="Bellafiore S."/>
        </authorList>
    </citation>
    <scope>NUCLEOTIDE SEQUENCE</scope>
    <source>
        <strain evidence="9">VN-18</strain>
    </source>
</reference>
<gene>
    <name evidence="9" type="ORF">Mgra_00009200</name>
</gene>
<evidence type="ECO:0000256" key="1">
    <source>
        <dbReference type="ARBA" id="ARBA00004123"/>
    </source>
</evidence>
<comment type="caution">
    <text evidence="9">The sequence shown here is derived from an EMBL/GenBank/DDBJ whole genome shotgun (WGS) entry which is preliminary data.</text>
</comment>
<evidence type="ECO:0000256" key="7">
    <source>
        <dbReference type="SAM" id="SignalP"/>
    </source>
</evidence>
<evidence type="ECO:0000256" key="6">
    <source>
        <dbReference type="RuleBase" id="RU000682"/>
    </source>
</evidence>
<sequence length="262" mass="29392">MLPIRLDSFILFESFVCICCGRPLQPGEQYMIGPIDGGYGKHFYLNPAILQQSKFPSEFNPLNCTTEQPNSSIENNLIYSRILPTSQENSKLNFNNEFIMENDNNYDSNTKTFTSSVGSITPESCGGTLSEDLAFGTNLSENGDSLSSSNNSQKLKRLRTSFKHTQLRTMKAYFFINHNPDSKDLKVLSTKTGLTKRLVSGQMQGAKYRRTQQHQLMGSSSSIPTSIHSLETQRETDTQQLITLSIGNNIGINNESYKNEQQ</sequence>
<keyword evidence="2 5" id="KW-0238">DNA-binding</keyword>
<dbReference type="InterPro" id="IPR050453">
    <property type="entry name" value="LIM_Homeobox_TF"/>
</dbReference>
<dbReference type="Proteomes" id="UP000605970">
    <property type="component" value="Unassembled WGS sequence"/>
</dbReference>
<keyword evidence="4 5" id="KW-0539">Nucleus</keyword>
<dbReference type="GO" id="GO:0030182">
    <property type="term" value="P:neuron differentiation"/>
    <property type="evidence" value="ECO:0007669"/>
    <property type="project" value="TreeGrafter"/>
</dbReference>
<dbReference type="Pfam" id="PF00046">
    <property type="entry name" value="Homeodomain"/>
    <property type="match status" value="1"/>
</dbReference>
<evidence type="ECO:0000313" key="9">
    <source>
        <dbReference type="EMBL" id="KAF7629274.1"/>
    </source>
</evidence>
<evidence type="ECO:0000256" key="3">
    <source>
        <dbReference type="ARBA" id="ARBA00023155"/>
    </source>
</evidence>
<dbReference type="GO" id="GO:0000977">
    <property type="term" value="F:RNA polymerase II transcription regulatory region sequence-specific DNA binding"/>
    <property type="evidence" value="ECO:0007669"/>
    <property type="project" value="TreeGrafter"/>
</dbReference>
<dbReference type="EMBL" id="JABEBT010000142">
    <property type="protein sequence ID" value="KAF7629274.1"/>
    <property type="molecule type" value="Genomic_DNA"/>
</dbReference>
<dbReference type="InterPro" id="IPR001356">
    <property type="entry name" value="HD"/>
</dbReference>
<name>A0A8S9ZDK4_9BILA</name>
<accession>A0A8S9ZDK4</accession>
<organism evidence="9 10">
    <name type="scientific">Meloidogyne graminicola</name>
    <dbReference type="NCBI Taxonomy" id="189291"/>
    <lineage>
        <taxon>Eukaryota</taxon>
        <taxon>Metazoa</taxon>
        <taxon>Ecdysozoa</taxon>
        <taxon>Nematoda</taxon>
        <taxon>Chromadorea</taxon>
        <taxon>Rhabditida</taxon>
        <taxon>Tylenchina</taxon>
        <taxon>Tylenchomorpha</taxon>
        <taxon>Tylenchoidea</taxon>
        <taxon>Meloidogynidae</taxon>
        <taxon>Meloidogyninae</taxon>
        <taxon>Meloidogyne</taxon>
    </lineage>
</organism>
<dbReference type="GO" id="GO:0005634">
    <property type="term" value="C:nucleus"/>
    <property type="evidence" value="ECO:0007669"/>
    <property type="project" value="UniProtKB-SubCell"/>
</dbReference>
<feature type="domain" description="Homeobox" evidence="8">
    <location>
        <begin position="153"/>
        <end position="213"/>
    </location>
</feature>
<dbReference type="GO" id="GO:0000981">
    <property type="term" value="F:DNA-binding transcription factor activity, RNA polymerase II-specific"/>
    <property type="evidence" value="ECO:0007669"/>
    <property type="project" value="TreeGrafter"/>
</dbReference>
<protein>
    <recommendedName>
        <fullName evidence="8">Homeobox domain-containing protein</fullName>
    </recommendedName>
</protein>
<dbReference type="PANTHER" id="PTHR24208:SF168">
    <property type="entry name" value="PROTEIN APTEROUS"/>
    <property type="match status" value="1"/>
</dbReference>
<evidence type="ECO:0000256" key="4">
    <source>
        <dbReference type="ARBA" id="ARBA00023242"/>
    </source>
</evidence>
<evidence type="ECO:0000256" key="2">
    <source>
        <dbReference type="ARBA" id="ARBA00023125"/>
    </source>
</evidence>
<dbReference type="InterPro" id="IPR009057">
    <property type="entry name" value="Homeodomain-like_sf"/>
</dbReference>
<feature type="chain" id="PRO_5035944222" description="Homeobox domain-containing protein" evidence="7">
    <location>
        <begin position="22"/>
        <end position="262"/>
    </location>
</feature>
<dbReference type="AlphaFoldDB" id="A0A8S9ZDK4"/>
<keyword evidence="10" id="KW-1185">Reference proteome</keyword>
<comment type="subcellular location">
    <subcellularLocation>
        <location evidence="1 5 6">Nucleus</location>
    </subcellularLocation>
</comment>
<proteinExistence type="predicted"/>
<keyword evidence="7" id="KW-0732">Signal</keyword>
<feature type="DNA-binding region" description="Homeobox" evidence="5">
    <location>
        <begin position="155"/>
        <end position="214"/>
    </location>
</feature>
<dbReference type="PANTHER" id="PTHR24208">
    <property type="entry name" value="LIM/HOMEOBOX PROTEIN LHX"/>
    <property type="match status" value="1"/>
</dbReference>
<dbReference type="SMART" id="SM00389">
    <property type="entry name" value="HOX"/>
    <property type="match status" value="1"/>
</dbReference>
<evidence type="ECO:0000313" key="10">
    <source>
        <dbReference type="Proteomes" id="UP000605970"/>
    </source>
</evidence>
<dbReference type="OrthoDB" id="9990008at2759"/>
<evidence type="ECO:0000259" key="8">
    <source>
        <dbReference type="PROSITE" id="PS50071"/>
    </source>
</evidence>
<keyword evidence="3 5" id="KW-0371">Homeobox</keyword>
<dbReference type="PROSITE" id="PS50071">
    <property type="entry name" value="HOMEOBOX_2"/>
    <property type="match status" value="1"/>
</dbReference>